<feature type="compositionally biased region" description="Polar residues" evidence="7">
    <location>
        <begin position="362"/>
        <end position="372"/>
    </location>
</feature>
<evidence type="ECO:0000256" key="5">
    <source>
        <dbReference type="ARBA" id="ARBA00023163"/>
    </source>
</evidence>
<dbReference type="InterPro" id="IPR001680">
    <property type="entry name" value="WD40_rpt"/>
</dbReference>
<dbReference type="SUPFAM" id="SSF50978">
    <property type="entry name" value="WD40 repeat-like"/>
    <property type="match status" value="1"/>
</dbReference>
<keyword evidence="9" id="KW-1185">Reference proteome</keyword>
<keyword evidence="5" id="KW-0804">Transcription</keyword>
<dbReference type="InterPro" id="IPR015943">
    <property type="entry name" value="WD40/YVTN_repeat-like_dom_sf"/>
</dbReference>
<dbReference type="KEGG" id="tml:GSTUM_00008585001"/>
<dbReference type="PROSITE" id="PS50082">
    <property type="entry name" value="WD_REPEATS_2"/>
    <property type="match status" value="2"/>
</dbReference>
<keyword evidence="4" id="KW-0805">Transcription regulation</keyword>
<feature type="compositionally biased region" description="Low complexity" evidence="7">
    <location>
        <begin position="381"/>
        <end position="397"/>
    </location>
</feature>
<keyword evidence="3" id="KW-0677">Repeat</keyword>
<evidence type="ECO:0000256" key="4">
    <source>
        <dbReference type="ARBA" id="ARBA00023015"/>
    </source>
</evidence>
<dbReference type="OMA" id="GRQVAWS"/>
<dbReference type="Proteomes" id="UP000006911">
    <property type="component" value="Unassembled WGS sequence"/>
</dbReference>
<accession>D5GIN5</accession>
<proteinExistence type="inferred from homology"/>
<dbReference type="HOGENOM" id="CLU_025586_0_0_1"/>
<name>D5GIN5_TUBMM</name>
<evidence type="ECO:0000256" key="7">
    <source>
        <dbReference type="SAM" id="MobiDB-lite"/>
    </source>
</evidence>
<evidence type="ECO:0000256" key="2">
    <source>
        <dbReference type="ARBA" id="ARBA00022574"/>
    </source>
</evidence>
<reference evidence="8 9" key="1">
    <citation type="journal article" date="2010" name="Nature">
        <title>Perigord black truffle genome uncovers evolutionary origins and mechanisms of symbiosis.</title>
        <authorList>
            <person name="Martin F."/>
            <person name="Kohler A."/>
            <person name="Murat C."/>
            <person name="Balestrini R."/>
            <person name="Coutinho P.M."/>
            <person name="Jaillon O."/>
            <person name="Montanini B."/>
            <person name="Morin E."/>
            <person name="Noel B."/>
            <person name="Percudani R."/>
            <person name="Porcel B."/>
            <person name="Rubini A."/>
            <person name="Amicucci A."/>
            <person name="Amselem J."/>
            <person name="Anthouard V."/>
            <person name="Arcioni S."/>
            <person name="Artiguenave F."/>
            <person name="Aury J.M."/>
            <person name="Ballario P."/>
            <person name="Bolchi A."/>
            <person name="Brenna A."/>
            <person name="Brun A."/>
            <person name="Buee M."/>
            <person name="Cantarel B."/>
            <person name="Chevalier G."/>
            <person name="Couloux A."/>
            <person name="Da Silva C."/>
            <person name="Denoeud F."/>
            <person name="Duplessis S."/>
            <person name="Ghignone S."/>
            <person name="Hilselberger B."/>
            <person name="Iotti M."/>
            <person name="Marcais B."/>
            <person name="Mello A."/>
            <person name="Miranda M."/>
            <person name="Pacioni G."/>
            <person name="Quesneville H."/>
            <person name="Riccioni C."/>
            <person name="Ruotolo R."/>
            <person name="Splivallo R."/>
            <person name="Stocchi V."/>
            <person name="Tisserant E."/>
            <person name="Viscomi A.R."/>
            <person name="Zambonelli A."/>
            <person name="Zampieri E."/>
            <person name="Henrissat B."/>
            <person name="Lebrun M.H."/>
            <person name="Paolocci F."/>
            <person name="Bonfante P."/>
            <person name="Ottonello S."/>
            <person name="Wincker P."/>
        </authorList>
    </citation>
    <scope>NUCLEOTIDE SEQUENCE [LARGE SCALE GENOMIC DNA]</scope>
    <source>
        <strain evidence="8 9">Mel28</strain>
    </source>
</reference>
<protein>
    <submittedName>
        <fullName evidence="8">(Perigord truffle) hypothetical protein</fullName>
    </submittedName>
</protein>
<feature type="region of interest" description="Disordered" evidence="7">
    <location>
        <begin position="334"/>
        <end position="397"/>
    </location>
</feature>
<evidence type="ECO:0000256" key="6">
    <source>
        <dbReference type="PROSITE-ProRule" id="PRU00221"/>
    </source>
</evidence>
<evidence type="ECO:0000313" key="8">
    <source>
        <dbReference type="EMBL" id="CAZ84378.1"/>
    </source>
</evidence>
<dbReference type="InterPro" id="IPR036322">
    <property type="entry name" value="WD40_repeat_dom_sf"/>
</dbReference>
<dbReference type="RefSeq" id="XP_002840187.1">
    <property type="nucleotide sequence ID" value="XM_002840141.1"/>
</dbReference>
<evidence type="ECO:0000313" key="9">
    <source>
        <dbReference type="Proteomes" id="UP000006911"/>
    </source>
</evidence>
<organism evidence="8 9">
    <name type="scientific">Tuber melanosporum (strain Mel28)</name>
    <name type="common">Perigord black truffle</name>
    <dbReference type="NCBI Taxonomy" id="656061"/>
    <lineage>
        <taxon>Eukaryota</taxon>
        <taxon>Fungi</taxon>
        <taxon>Dikarya</taxon>
        <taxon>Ascomycota</taxon>
        <taxon>Pezizomycotina</taxon>
        <taxon>Pezizomycetes</taxon>
        <taxon>Pezizales</taxon>
        <taxon>Tuberaceae</taxon>
        <taxon>Tuber</taxon>
    </lineage>
</organism>
<dbReference type="STRING" id="656061.D5GIN5"/>
<feature type="repeat" description="WD" evidence="6">
    <location>
        <begin position="117"/>
        <end position="152"/>
    </location>
</feature>
<dbReference type="PROSITE" id="PS50294">
    <property type="entry name" value="WD_REPEATS_REGION"/>
    <property type="match status" value="2"/>
</dbReference>
<dbReference type="InterPro" id="IPR051243">
    <property type="entry name" value="PcG_WD-repeat"/>
</dbReference>
<dbReference type="eggNOG" id="KOG1034">
    <property type="taxonomic scope" value="Eukaryota"/>
</dbReference>
<dbReference type="PANTHER" id="PTHR10253">
    <property type="entry name" value="POLYCOMB PROTEIN"/>
    <property type="match status" value="1"/>
</dbReference>
<sequence length="460" mass="49710">MSNRTLFHSVRTTIGPNRGTTKSATYYGVYFYPYTKPTDDPVFAVVGGPETIIARPHPTKGLEVIQYFLDDLRFNESLCTASWTKDLKTGDPLIAVGGQAGIIKILNVKTGKVTQTLSGHGDEIMEILTSPKSQKLLASASADSTVRIWSLDPAHTRQPCALICAGEGHRETILSIAFHSSGRYLLSGGMDHIVNLWVLPDLPDESAGGDKPITLMYPHFSTSMIHSNYIDCLAFHGDYILSKAARESKIVLWAIQNFTSRLPPPARDKAPTTHEWRATRSAFGGGFDRLLQFSIPDTEPFFMRFGIFARACADTFLAMGSTSGRVHMWNLQRTETCGKSPGDTGTRDGRDTTTPSERGSPAVTSADLNTTGLIAGSDRGPSTAVAAPPAPAAPSAKLPSIRGDALGDPLAVIKAHYTLEIPRIKTTIRHVAYSLSGEYMVCVGEGGNIVISRKDPTVKT</sequence>
<comment type="similarity">
    <text evidence="1">Belongs to the WD repeat ESC family.</text>
</comment>
<feature type="repeat" description="WD" evidence="6">
    <location>
        <begin position="166"/>
        <end position="197"/>
    </location>
</feature>
<keyword evidence="2 6" id="KW-0853">WD repeat</keyword>
<dbReference type="SMART" id="SM00320">
    <property type="entry name" value="WD40"/>
    <property type="match status" value="3"/>
</dbReference>
<evidence type="ECO:0000256" key="1">
    <source>
        <dbReference type="ARBA" id="ARBA00008075"/>
    </source>
</evidence>
<dbReference type="InParanoid" id="D5GIN5"/>
<dbReference type="EMBL" id="FN430327">
    <property type="protein sequence ID" value="CAZ84378.1"/>
    <property type="molecule type" value="Genomic_DNA"/>
</dbReference>
<dbReference type="Gene3D" id="2.130.10.10">
    <property type="entry name" value="YVTN repeat-like/Quinoprotein amine dehydrogenase"/>
    <property type="match status" value="1"/>
</dbReference>
<evidence type="ECO:0000256" key="3">
    <source>
        <dbReference type="ARBA" id="ARBA00022737"/>
    </source>
</evidence>
<dbReference type="GeneID" id="9183312"/>
<gene>
    <name evidence="8" type="ORF">GSTUM_00008585001</name>
</gene>
<dbReference type="Pfam" id="PF00400">
    <property type="entry name" value="WD40"/>
    <property type="match status" value="2"/>
</dbReference>
<dbReference type="AlphaFoldDB" id="D5GIN5"/>